<evidence type="ECO:0000256" key="2">
    <source>
        <dbReference type="ARBA" id="ARBA00023125"/>
    </source>
</evidence>
<comment type="caution">
    <text evidence="5">The sequence shown here is derived from an EMBL/GenBank/DDBJ whole genome shotgun (WGS) entry which is preliminary data.</text>
</comment>
<dbReference type="SUPFAM" id="SSF47413">
    <property type="entry name" value="lambda repressor-like DNA-binding domains"/>
    <property type="match status" value="1"/>
</dbReference>
<dbReference type="InterPro" id="IPR046335">
    <property type="entry name" value="LacI/GalR-like_sensor"/>
</dbReference>
<dbReference type="EMBL" id="NMWU01000011">
    <property type="protein sequence ID" value="PLS31417.1"/>
    <property type="molecule type" value="Genomic_DNA"/>
</dbReference>
<keyword evidence="1" id="KW-0805">Transcription regulation</keyword>
<evidence type="ECO:0000256" key="3">
    <source>
        <dbReference type="ARBA" id="ARBA00023163"/>
    </source>
</evidence>
<dbReference type="Gene3D" id="3.40.50.2300">
    <property type="match status" value="2"/>
</dbReference>
<dbReference type="Pfam" id="PF13377">
    <property type="entry name" value="Peripla_BP_3"/>
    <property type="match status" value="1"/>
</dbReference>
<keyword evidence="3" id="KW-0804">Transcription</keyword>
<dbReference type="PROSITE" id="PS50932">
    <property type="entry name" value="HTH_LACI_2"/>
    <property type="match status" value="1"/>
</dbReference>
<dbReference type="CDD" id="cd06267">
    <property type="entry name" value="PBP1_LacI_sugar_binding-like"/>
    <property type="match status" value="1"/>
</dbReference>
<sequence>MRKRVTIKDVAREAGVSIKTVSNVINDSGSMRPETRKRVKAVMDAMGYQLNVSARSLKTGHTKVIGIAVEEFKPFFLHLINAISDAAHAHGYGVIVNTHGGRLRQFQQEANILAADGWILHLSPHARDGFIHSSWNRPTVQVGEYSTAVHFDTVAMSNRAAMDQMTGRFLDSGCRRVGAFGAPESLIPAIHAARNGEMTAKALLDMVFAAVDGAADLRLQGFCDAFVKRGMMPDWDLICCDDAWSTSRAFDMTGAMLDRTASPDAMVCFTDEIAIGVLHACMSRGLRVPGDVQISGHDDIDESRFVNPALTTIDPTLREYANVAFDMLLERIQGYDGPPRFHMTGYTLVERDSTRLTGPAAVRSGE</sequence>
<organism evidence="5 6">
    <name type="scientific">Bifidobacterium margollesii</name>
    <dbReference type="NCBI Taxonomy" id="2020964"/>
    <lineage>
        <taxon>Bacteria</taxon>
        <taxon>Bacillati</taxon>
        <taxon>Actinomycetota</taxon>
        <taxon>Actinomycetes</taxon>
        <taxon>Bifidobacteriales</taxon>
        <taxon>Bifidobacteriaceae</taxon>
        <taxon>Bifidobacterium</taxon>
    </lineage>
</organism>
<reference evidence="5 6" key="1">
    <citation type="submission" date="2017-07" db="EMBL/GenBank/DDBJ databases">
        <title>Bifidobacterium novel species.</title>
        <authorList>
            <person name="Lugli G.A."/>
            <person name="Milani C."/>
            <person name="Duranti S."/>
            <person name="Mangifesta M."/>
        </authorList>
    </citation>
    <scope>NUCLEOTIDE SEQUENCE [LARGE SCALE GENOMIC DNA]</scope>
    <source>
        <strain evidence="6">Uis1B</strain>
    </source>
</reference>
<evidence type="ECO:0000313" key="6">
    <source>
        <dbReference type="Proteomes" id="UP000235050"/>
    </source>
</evidence>
<keyword evidence="6" id="KW-1185">Reference proteome</keyword>
<dbReference type="Gene3D" id="1.10.260.40">
    <property type="entry name" value="lambda repressor-like DNA-binding domains"/>
    <property type="match status" value="1"/>
</dbReference>
<dbReference type="CDD" id="cd01392">
    <property type="entry name" value="HTH_LacI"/>
    <property type="match status" value="1"/>
</dbReference>
<dbReference type="GO" id="GO:0000976">
    <property type="term" value="F:transcription cis-regulatory region binding"/>
    <property type="evidence" value="ECO:0007669"/>
    <property type="project" value="TreeGrafter"/>
</dbReference>
<dbReference type="PANTHER" id="PTHR30146">
    <property type="entry name" value="LACI-RELATED TRANSCRIPTIONAL REPRESSOR"/>
    <property type="match status" value="1"/>
</dbReference>
<protein>
    <submittedName>
        <fullName evidence="5">LacI family transcriptional regulator</fullName>
    </submittedName>
</protein>
<dbReference type="RefSeq" id="WP_165782718.1">
    <property type="nucleotide sequence ID" value="NZ_NMWU01000011.1"/>
</dbReference>
<gene>
    <name evidence="5" type="ORF">Uis1B_0758</name>
</gene>
<dbReference type="Pfam" id="PF00356">
    <property type="entry name" value="LacI"/>
    <property type="match status" value="1"/>
</dbReference>
<dbReference type="AlphaFoldDB" id="A0A2N5JB25"/>
<dbReference type="PANTHER" id="PTHR30146:SF109">
    <property type="entry name" value="HTH-TYPE TRANSCRIPTIONAL REGULATOR GALS"/>
    <property type="match status" value="1"/>
</dbReference>
<evidence type="ECO:0000259" key="4">
    <source>
        <dbReference type="PROSITE" id="PS50932"/>
    </source>
</evidence>
<accession>A0A2N5JB25</accession>
<dbReference type="InterPro" id="IPR000843">
    <property type="entry name" value="HTH_LacI"/>
</dbReference>
<dbReference type="GO" id="GO:0003700">
    <property type="term" value="F:DNA-binding transcription factor activity"/>
    <property type="evidence" value="ECO:0007669"/>
    <property type="project" value="TreeGrafter"/>
</dbReference>
<keyword evidence="2" id="KW-0238">DNA-binding</keyword>
<dbReference type="Proteomes" id="UP000235050">
    <property type="component" value="Unassembled WGS sequence"/>
</dbReference>
<dbReference type="SMART" id="SM00354">
    <property type="entry name" value="HTH_LACI"/>
    <property type="match status" value="1"/>
</dbReference>
<dbReference type="PROSITE" id="PS00356">
    <property type="entry name" value="HTH_LACI_1"/>
    <property type="match status" value="1"/>
</dbReference>
<evidence type="ECO:0000313" key="5">
    <source>
        <dbReference type="EMBL" id="PLS31417.1"/>
    </source>
</evidence>
<name>A0A2N5JB25_9BIFI</name>
<feature type="domain" description="HTH lacI-type" evidence="4">
    <location>
        <begin position="5"/>
        <end position="59"/>
    </location>
</feature>
<evidence type="ECO:0000256" key="1">
    <source>
        <dbReference type="ARBA" id="ARBA00023015"/>
    </source>
</evidence>
<proteinExistence type="predicted"/>
<dbReference type="InterPro" id="IPR028082">
    <property type="entry name" value="Peripla_BP_I"/>
</dbReference>
<dbReference type="SUPFAM" id="SSF53822">
    <property type="entry name" value="Periplasmic binding protein-like I"/>
    <property type="match status" value="1"/>
</dbReference>
<dbReference type="PRINTS" id="PR00036">
    <property type="entry name" value="HTHLACI"/>
</dbReference>
<dbReference type="InterPro" id="IPR010982">
    <property type="entry name" value="Lambda_DNA-bd_dom_sf"/>
</dbReference>